<dbReference type="CDD" id="cd08896">
    <property type="entry name" value="SRPBCC_CalC_Aha1-like_3"/>
    <property type="match status" value="1"/>
</dbReference>
<dbReference type="InterPro" id="IPR023393">
    <property type="entry name" value="START-like_dom_sf"/>
</dbReference>
<evidence type="ECO:0000313" key="4">
    <source>
        <dbReference type="Proteomes" id="UP000245390"/>
    </source>
</evidence>
<dbReference type="RefSeq" id="WP_206508380.1">
    <property type="nucleotide sequence ID" value="NZ_CP034588.1"/>
</dbReference>
<gene>
    <name evidence="3" type="ORF">C8D95_10483</name>
</gene>
<comment type="caution">
    <text evidence="3">The sequence shown here is derived from an EMBL/GenBank/DDBJ whole genome shotgun (WGS) entry which is preliminary data.</text>
</comment>
<proteinExistence type="inferred from homology"/>
<dbReference type="Proteomes" id="UP000245390">
    <property type="component" value="Unassembled WGS sequence"/>
</dbReference>
<organism evidence="3 4">
    <name type="scientific">Silicimonas algicola</name>
    <dbReference type="NCBI Taxonomy" id="1826607"/>
    <lineage>
        <taxon>Bacteria</taxon>
        <taxon>Pseudomonadati</taxon>
        <taxon>Pseudomonadota</taxon>
        <taxon>Alphaproteobacteria</taxon>
        <taxon>Rhodobacterales</taxon>
        <taxon>Paracoccaceae</taxon>
    </lineage>
</organism>
<comment type="similarity">
    <text evidence="1">Belongs to the AHA1 family.</text>
</comment>
<dbReference type="InterPro" id="IPR013538">
    <property type="entry name" value="ASHA1/2-like_C"/>
</dbReference>
<evidence type="ECO:0000256" key="1">
    <source>
        <dbReference type="ARBA" id="ARBA00006817"/>
    </source>
</evidence>
<reference evidence="3 4" key="1">
    <citation type="submission" date="2018-05" db="EMBL/GenBank/DDBJ databases">
        <title>Genomic Encyclopedia of Type Strains, Phase IV (KMG-IV): sequencing the most valuable type-strain genomes for metagenomic binning, comparative biology and taxonomic classification.</title>
        <authorList>
            <person name="Goeker M."/>
        </authorList>
    </citation>
    <scope>NUCLEOTIDE SEQUENCE [LARGE SCALE GENOMIC DNA]</scope>
    <source>
        <strain evidence="3 4">DSM 103371</strain>
    </source>
</reference>
<dbReference type="EMBL" id="QGGV01000004">
    <property type="protein sequence ID" value="PWK56412.1"/>
    <property type="molecule type" value="Genomic_DNA"/>
</dbReference>
<protein>
    <submittedName>
        <fullName evidence="3">Uncharacterized protein YndB with AHSA1/START domain</fullName>
    </submittedName>
</protein>
<dbReference type="Gene3D" id="3.30.530.20">
    <property type="match status" value="1"/>
</dbReference>
<keyword evidence="4" id="KW-1185">Reference proteome</keyword>
<sequence>MTDFNPELDLYIERHIKAKPETVWRCWTDPKLFAEWFAPKPVKITDIEYEFRPGGKANLTMTLPDGTVMPLEGCVLEVEPARRLVTTDALGSGYRPRGEPFLTAIIEFEPKDGGTLYKATALHSSEEIRKRHEEMGFQDGWGTTLRQLDELATSLT</sequence>
<dbReference type="Pfam" id="PF08327">
    <property type="entry name" value="AHSA1"/>
    <property type="match status" value="1"/>
</dbReference>
<accession>A0A316G712</accession>
<evidence type="ECO:0000259" key="2">
    <source>
        <dbReference type="Pfam" id="PF08327"/>
    </source>
</evidence>
<name>A0A316G712_9RHOB</name>
<dbReference type="AlphaFoldDB" id="A0A316G712"/>
<feature type="domain" description="Activator of Hsp90 ATPase homologue 1/2-like C-terminal" evidence="2">
    <location>
        <begin position="17"/>
        <end position="151"/>
    </location>
</feature>
<dbReference type="SUPFAM" id="SSF55961">
    <property type="entry name" value="Bet v1-like"/>
    <property type="match status" value="1"/>
</dbReference>
<evidence type="ECO:0000313" key="3">
    <source>
        <dbReference type="EMBL" id="PWK56412.1"/>
    </source>
</evidence>